<proteinExistence type="predicted"/>
<accession>L7W054</accession>
<name>L7W054_9BACT</name>
<dbReference type="EMBL" id="JX649911">
    <property type="protein sequence ID" value="AGC72778.1"/>
    <property type="molecule type" value="Genomic_DNA"/>
</dbReference>
<organism evidence="1">
    <name type="scientific">uncultured bacterium A1Q1_fos_2101</name>
    <dbReference type="NCBI Taxonomy" id="1256561"/>
    <lineage>
        <taxon>Bacteria</taxon>
        <taxon>environmental samples</taxon>
    </lineage>
</organism>
<protein>
    <submittedName>
        <fullName evidence="1">Uncharacterized protein</fullName>
    </submittedName>
</protein>
<evidence type="ECO:0000313" key="1">
    <source>
        <dbReference type="EMBL" id="AGC72778.1"/>
    </source>
</evidence>
<sequence length="251" mass="25533">MALSILSSNVLTSRATGSRSHQIPATAAAGDVAIFSMFGWVADGSADGSMSLSTSGWTQLGGVQATQAITYASYIYRQWVFYRVLTSGDPGLWLNVTLGSGHGDPISGASNGTSLTIVRDAIPGVAAFAESVHPATSIGGVVQVAAPVAAVSAAPSMAIALYTSVAGSVFAANGWTQRAANSGSGISNLRHRTASKIITSTGDTSPSLVWEFGGTNDGVLLTTVVIGEPPVDYRPGWSIGTLRFGGGAGWH</sequence>
<dbReference type="AlphaFoldDB" id="L7W054"/>
<reference evidence="1" key="1">
    <citation type="submission" date="2012-09" db="EMBL/GenBank/DDBJ databases">
        <title>Metagenomic Characterization of a Microbial Community in Wastewater Detects High Levels of Antibiotic Resistance.</title>
        <authorList>
            <person name="Abrams M."/>
            <person name="Caldwell A."/>
            <person name="Vandaei E."/>
            <person name="Lee W."/>
            <person name="Perrott J."/>
            <person name="Khan S.Y."/>
            <person name="Ta J."/>
            <person name="Romero D."/>
            <person name="Nguyen V."/>
            <person name="Pourmand N."/>
            <person name="Ouverney C.C."/>
        </authorList>
    </citation>
    <scope>NUCLEOTIDE SEQUENCE</scope>
</reference>